<keyword evidence="3" id="KW-1185">Reference proteome</keyword>
<feature type="compositionally biased region" description="Basic and acidic residues" evidence="1">
    <location>
        <begin position="1"/>
        <end position="30"/>
    </location>
</feature>
<protein>
    <submittedName>
        <fullName evidence="2">Uncharacterized protein</fullName>
    </submittedName>
</protein>
<feature type="region of interest" description="Disordered" evidence="1">
    <location>
        <begin position="1"/>
        <end position="50"/>
    </location>
</feature>
<reference evidence="2" key="1">
    <citation type="submission" date="2023-10" db="EMBL/GenBank/DDBJ databases">
        <title>Genome assemblies of two species of porcelain crab, Petrolisthes cinctipes and Petrolisthes manimaculis (Anomura: Porcellanidae).</title>
        <authorList>
            <person name="Angst P."/>
        </authorList>
    </citation>
    <scope>NUCLEOTIDE SEQUENCE</scope>
    <source>
        <strain evidence="2">PB745_01</strain>
        <tissue evidence="2">Gill</tissue>
    </source>
</reference>
<gene>
    <name evidence="2" type="ORF">Pcinc_030614</name>
</gene>
<proteinExistence type="predicted"/>
<name>A0AAE1K3Y5_PETCI</name>
<evidence type="ECO:0000313" key="2">
    <source>
        <dbReference type="EMBL" id="KAK3863632.1"/>
    </source>
</evidence>
<evidence type="ECO:0000256" key="1">
    <source>
        <dbReference type="SAM" id="MobiDB-lite"/>
    </source>
</evidence>
<sequence>TGEEKKKKCERESERADGKCSERLKDKEHISFPSETLAGTDERQPGESARFMTRPGSCVLEFITGKEMSESTYKLVPSCPWLSPPSCLLSSTQGISSHHDHQYPISLFSRGGEALAPVQDP</sequence>
<evidence type="ECO:0000313" key="3">
    <source>
        <dbReference type="Proteomes" id="UP001286313"/>
    </source>
</evidence>
<dbReference type="Proteomes" id="UP001286313">
    <property type="component" value="Unassembled WGS sequence"/>
</dbReference>
<dbReference type="AlphaFoldDB" id="A0AAE1K3Y5"/>
<accession>A0AAE1K3Y5</accession>
<feature type="non-terminal residue" evidence="2">
    <location>
        <position position="1"/>
    </location>
</feature>
<comment type="caution">
    <text evidence="2">The sequence shown here is derived from an EMBL/GenBank/DDBJ whole genome shotgun (WGS) entry which is preliminary data.</text>
</comment>
<organism evidence="2 3">
    <name type="scientific">Petrolisthes cinctipes</name>
    <name type="common">Flat porcelain crab</name>
    <dbReference type="NCBI Taxonomy" id="88211"/>
    <lineage>
        <taxon>Eukaryota</taxon>
        <taxon>Metazoa</taxon>
        <taxon>Ecdysozoa</taxon>
        <taxon>Arthropoda</taxon>
        <taxon>Crustacea</taxon>
        <taxon>Multicrustacea</taxon>
        <taxon>Malacostraca</taxon>
        <taxon>Eumalacostraca</taxon>
        <taxon>Eucarida</taxon>
        <taxon>Decapoda</taxon>
        <taxon>Pleocyemata</taxon>
        <taxon>Anomura</taxon>
        <taxon>Galatheoidea</taxon>
        <taxon>Porcellanidae</taxon>
        <taxon>Petrolisthes</taxon>
    </lineage>
</organism>
<dbReference type="EMBL" id="JAWQEG010003976">
    <property type="protein sequence ID" value="KAK3863632.1"/>
    <property type="molecule type" value="Genomic_DNA"/>
</dbReference>